<evidence type="ECO:0000313" key="5">
    <source>
        <dbReference type="EMBL" id="CAK9070482.1"/>
    </source>
</evidence>
<dbReference type="PANTHER" id="PTHR10629">
    <property type="entry name" value="CYTOSINE-SPECIFIC METHYLTRANSFERASE"/>
    <property type="match status" value="1"/>
</dbReference>
<evidence type="ECO:0000256" key="3">
    <source>
        <dbReference type="ARBA" id="ARBA00022679"/>
    </source>
</evidence>
<dbReference type="InterPro" id="IPR029063">
    <property type="entry name" value="SAM-dependent_MTases_sf"/>
</dbReference>
<dbReference type="SUPFAM" id="SSF53335">
    <property type="entry name" value="S-adenosyl-L-methionine-dependent methyltransferases"/>
    <property type="match status" value="1"/>
</dbReference>
<dbReference type="InterPro" id="IPR001525">
    <property type="entry name" value="C5_MeTfrase"/>
</dbReference>
<dbReference type="Gene3D" id="3.40.50.150">
    <property type="entry name" value="Vaccinia Virus protein VP39"/>
    <property type="match status" value="1"/>
</dbReference>
<protein>
    <recommendedName>
        <fullName evidence="1">DNA (cytosine-5-)-methyltransferase</fullName>
        <ecNumber evidence="1">2.1.1.37</ecNumber>
    </recommendedName>
</protein>
<name>A0ABP0P369_9DINO</name>
<keyword evidence="2" id="KW-0489">Methyltransferase</keyword>
<evidence type="ECO:0000256" key="4">
    <source>
        <dbReference type="ARBA" id="ARBA00022691"/>
    </source>
</evidence>
<dbReference type="EC" id="2.1.1.37" evidence="1"/>
<organism evidence="5 6">
    <name type="scientific">Durusdinium trenchii</name>
    <dbReference type="NCBI Taxonomy" id="1381693"/>
    <lineage>
        <taxon>Eukaryota</taxon>
        <taxon>Sar</taxon>
        <taxon>Alveolata</taxon>
        <taxon>Dinophyceae</taxon>
        <taxon>Suessiales</taxon>
        <taxon>Symbiodiniaceae</taxon>
        <taxon>Durusdinium</taxon>
    </lineage>
</organism>
<sequence length="177" mass="20248">CEGLIGGFPCQGVSKSGCKRGMLDERSSLVKSFFTLIDQMPGVYFALMENVKHLLSAEMRPMMEYILKEFHRRNFIAKWCVVSGQMAGLHVRRDRVFILASKANKIADVFQGFKTMTYQEMETEAHKCHLFRCQPPVKTWLTNHWNESDASRLRACGNIVIPQCAQLALSILAKLWM</sequence>
<accession>A0ABP0P369</accession>
<proteinExistence type="predicted"/>
<keyword evidence="4" id="KW-0949">S-adenosyl-L-methionine</keyword>
<keyword evidence="3" id="KW-0808">Transferase</keyword>
<reference evidence="5 6" key="1">
    <citation type="submission" date="2024-02" db="EMBL/GenBank/DDBJ databases">
        <authorList>
            <person name="Chen Y."/>
            <person name="Shah S."/>
            <person name="Dougan E. K."/>
            <person name="Thang M."/>
            <person name="Chan C."/>
        </authorList>
    </citation>
    <scope>NUCLEOTIDE SEQUENCE [LARGE SCALE GENOMIC DNA]</scope>
</reference>
<evidence type="ECO:0000313" key="6">
    <source>
        <dbReference type="Proteomes" id="UP001642484"/>
    </source>
</evidence>
<feature type="non-terminal residue" evidence="5">
    <location>
        <position position="1"/>
    </location>
</feature>
<dbReference type="EMBL" id="CAXAMN010022509">
    <property type="protein sequence ID" value="CAK9070482.1"/>
    <property type="molecule type" value="Genomic_DNA"/>
</dbReference>
<evidence type="ECO:0000256" key="2">
    <source>
        <dbReference type="ARBA" id="ARBA00022603"/>
    </source>
</evidence>
<dbReference type="InterPro" id="IPR050390">
    <property type="entry name" value="C5-Methyltransferase"/>
</dbReference>
<comment type="caution">
    <text evidence="5">The sequence shown here is derived from an EMBL/GenBank/DDBJ whole genome shotgun (WGS) entry which is preliminary data.</text>
</comment>
<keyword evidence="6" id="KW-1185">Reference proteome</keyword>
<dbReference type="Pfam" id="PF00145">
    <property type="entry name" value="DNA_methylase"/>
    <property type="match status" value="1"/>
</dbReference>
<dbReference type="Proteomes" id="UP001642484">
    <property type="component" value="Unassembled WGS sequence"/>
</dbReference>
<evidence type="ECO:0000256" key="1">
    <source>
        <dbReference type="ARBA" id="ARBA00011975"/>
    </source>
</evidence>
<gene>
    <name evidence="5" type="ORF">CCMP2556_LOCUS34670</name>
</gene>
<dbReference type="PANTHER" id="PTHR10629:SF52">
    <property type="entry name" value="DNA (CYTOSINE-5)-METHYLTRANSFERASE 1"/>
    <property type="match status" value="1"/>
</dbReference>